<dbReference type="Gene3D" id="1.10.287.950">
    <property type="entry name" value="Methyl-accepting chemotaxis protein"/>
    <property type="match status" value="1"/>
</dbReference>
<dbReference type="InterPro" id="IPR000727">
    <property type="entry name" value="T_SNARE_dom"/>
</dbReference>
<dbReference type="OrthoDB" id="9814202at2"/>
<evidence type="ECO:0000259" key="9">
    <source>
        <dbReference type="PROSITE" id="PS50885"/>
    </source>
</evidence>
<dbReference type="InterPro" id="IPR003660">
    <property type="entry name" value="HAMP_dom"/>
</dbReference>
<keyword evidence="3 5" id="KW-0807">Transducer</keyword>
<dbReference type="AlphaFoldDB" id="A0A2N3PN53"/>
<evidence type="ECO:0000259" key="7">
    <source>
        <dbReference type="PROSITE" id="PS50111"/>
    </source>
</evidence>
<keyword evidence="2" id="KW-0997">Cell inner membrane</keyword>
<dbReference type="RefSeq" id="WP_101253363.1">
    <property type="nucleotide sequence ID" value="NZ_PIUM01000043.1"/>
</dbReference>
<dbReference type="GO" id="GO:0006935">
    <property type="term" value="P:chemotaxis"/>
    <property type="evidence" value="ECO:0007669"/>
    <property type="project" value="InterPro"/>
</dbReference>
<dbReference type="Gene3D" id="6.10.340.10">
    <property type="match status" value="1"/>
</dbReference>
<feature type="domain" description="Methyl-accepting transducer" evidence="7">
    <location>
        <begin position="298"/>
        <end position="541"/>
    </location>
</feature>
<comment type="similarity">
    <text evidence="4">Belongs to the methyl-accepting chemotaxis (MCP) protein family.</text>
</comment>
<dbReference type="PANTHER" id="PTHR32089:SF112">
    <property type="entry name" value="LYSOZYME-LIKE PROTEIN-RELATED"/>
    <property type="match status" value="1"/>
</dbReference>
<feature type="domain" description="HAMP" evidence="9">
    <location>
        <begin position="212"/>
        <end position="265"/>
    </location>
</feature>
<evidence type="ECO:0000256" key="6">
    <source>
        <dbReference type="SAM" id="Phobius"/>
    </source>
</evidence>
<comment type="subcellular location">
    <subcellularLocation>
        <location evidence="1">Cell inner membrane</location>
        <topology evidence="1">Multi-pass membrane protein</topology>
    </subcellularLocation>
</comment>
<evidence type="ECO:0000256" key="5">
    <source>
        <dbReference type="PROSITE-ProRule" id="PRU00284"/>
    </source>
</evidence>
<dbReference type="SMART" id="SM00283">
    <property type="entry name" value="MA"/>
    <property type="match status" value="1"/>
</dbReference>
<keyword evidence="6" id="KW-0812">Transmembrane</keyword>
<dbReference type="InterPro" id="IPR004089">
    <property type="entry name" value="MCPsignal_dom"/>
</dbReference>
<gene>
    <name evidence="10" type="ORF">CWS72_24905</name>
</gene>
<dbReference type="InterPro" id="IPR024478">
    <property type="entry name" value="HlyB_4HB_MCP"/>
</dbReference>
<dbReference type="PRINTS" id="PR00260">
    <property type="entry name" value="CHEMTRNSDUCR"/>
</dbReference>
<reference evidence="11" key="1">
    <citation type="submission" date="2017-12" db="EMBL/GenBank/DDBJ databases">
        <title>Draft genome sequence of Telmatospirillum siberiense 26-4b1T, an acidotolerant peatland alphaproteobacterium potentially involved in sulfur cycling.</title>
        <authorList>
            <person name="Hausmann B."/>
            <person name="Pjevac P."/>
            <person name="Schreck K."/>
            <person name="Herbold C.W."/>
            <person name="Daims H."/>
            <person name="Wagner M."/>
            <person name="Pester M."/>
            <person name="Loy A."/>
        </authorList>
    </citation>
    <scope>NUCLEOTIDE SEQUENCE [LARGE SCALE GENOMIC DNA]</scope>
    <source>
        <strain evidence="11">26-4b1</strain>
    </source>
</reference>
<keyword evidence="6" id="KW-0472">Membrane</keyword>
<protein>
    <submittedName>
        <fullName evidence="10">Methyl-accepting chemotaxis protein</fullName>
    </submittedName>
</protein>
<dbReference type="PROSITE" id="PS50192">
    <property type="entry name" value="T_SNARE"/>
    <property type="match status" value="1"/>
</dbReference>
<dbReference type="CDD" id="cd06225">
    <property type="entry name" value="HAMP"/>
    <property type="match status" value="1"/>
</dbReference>
<organism evidence="10 11">
    <name type="scientific">Telmatospirillum siberiense</name>
    <dbReference type="NCBI Taxonomy" id="382514"/>
    <lineage>
        <taxon>Bacteria</taxon>
        <taxon>Pseudomonadati</taxon>
        <taxon>Pseudomonadota</taxon>
        <taxon>Alphaproteobacteria</taxon>
        <taxon>Rhodospirillales</taxon>
        <taxon>Rhodospirillaceae</taxon>
        <taxon>Telmatospirillum</taxon>
    </lineage>
</organism>
<evidence type="ECO:0000256" key="1">
    <source>
        <dbReference type="ARBA" id="ARBA00004429"/>
    </source>
</evidence>
<dbReference type="PROSITE" id="PS50885">
    <property type="entry name" value="HAMP"/>
    <property type="match status" value="1"/>
</dbReference>
<accession>A0A2N3PN53</accession>
<keyword evidence="6" id="KW-1133">Transmembrane helix</keyword>
<evidence type="ECO:0000259" key="8">
    <source>
        <dbReference type="PROSITE" id="PS50192"/>
    </source>
</evidence>
<dbReference type="SMART" id="SM00304">
    <property type="entry name" value="HAMP"/>
    <property type="match status" value="1"/>
</dbReference>
<dbReference type="GO" id="GO:0007165">
    <property type="term" value="P:signal transduction"/>
    <property type="evidence" value="ECO:0007669"/>
    <property type="project" value="UniProtKB-KW"/>
</dbReference>
<dbReference type="Pfam" id="PF00672">
    <property type="entry name" value="HAMP"/>
    <property type="match status" value="1"/>
</dbReference>
<dbReference type="PROSITE" id="PS50111">
    <property type="entry name" value="CHEMOTAXIS_TRANSDUC_2"/>
    <property type="match status" value="1"/>
</dbReference>
<evidence type="ECO:0000256" key="4">
    <source>
        <dbReference type="ARBA" id="ARBA00029447"/>
    </source>
</evidence>
<evidence type="ECO:0000256" key="3">
    <source>
        <dbReference type="ARBA" id="ARBA00023224"/>
    </source>
</evidence>
<proteinExistence type="inferred from homology"/>
<dbReference type="Pfam" id="PF00015">
    <property type="entry name" value="MCPsignal"/>
    <property type="match status" value="1"/>
</dbReference>
<keyword evidence="2" id="KW-1003">Cell membrane</keyword>
<dbReference type="Pfam" id="PF12729">
    <property type="entry name" value="4HB_MCP_1"/>
    <property type="match status" value="1"/>
</dbReference>
<name>A0A2N3PN53_9PROT</name>
<dbReference type="EMBL" id="PIUM01000043">
    <property type="protein sequence ID" value="PKU21831.1"/>
    <property type="molecule type" value="Genomic_DNA"/>
</dbReference>
<feature type="transmembrane region" description="Helical" evidence="6">
    <location>
        <begin position="191"/>
        <end position="210"/>
    </location>
</feature>
<dbReference type="SUPFAM" id="SSF58104">
    <property type="entry name" value="Methyl-accepting chemotaxis protein (MCP) signaling domain"/>
    <property type="match status" value="1"/>
</dbReference>
<sequence length="561" mass="58991">MAWFNNLSVGRKLLVAFSAILLLVAILGGVAFSALGDSNAAALELSRDWLPSVEKSRAMQYQVARLRTNQLAVLLAKPGDRDDTYKMVVTVQKSFEETRKSYEPLISSQVERDAFNKLMSDYSTFDTASNKMFAAVRDARGEDAIDAAVKEVRLLFRVVLEDADKLVALNNEGAKRSIEAAEKSYDNAKTIIALVLAVVTALAVALGIVLRTVIARPLIQLDGAMGQLARHDTNVSIPAVDRGDEVGAMARAVLVFKDGMLAANRLAAQQEAERAEKERRASMVTDLTQEFDQAASSVIDMVAAAAGDMQATASGLSSAAEQTSRQATAVAMAAQEASSNVQTVASAAEELSSSIGEISRQVSQASMVSQKAVDQATRTSEIVSGLEAAARRIGEVVSLINDIASQTNLLALNATIEAARAGDAGKGFAVVAGEVKNLANQTARATDDISQQIASVQQATEQAVGAIGAITTTIQDIAQISTAVAAAVEEQGAATLEIARNVEQAAEGTGTVTANIEGVNQAAGDTGHSAHDVLAASTQLSREAEQMRALVRTFLEKVRVA</sequence>
<dbReference type="PANTHER" id="PTHR32089">
    <property type="entry name" value="METHYL-ACCEPTING CHEMOTAXIS PROTEIN MCPB"/>
    <property type="match status" value="1"/>
</dbReference>
<comment type="caution">
    <text evidence="10">The sequence shown here is derived from an EMBL/GenBank/DDBJ whole genome shotgun (WGS) entry which is preliminary data.</text>
</comment>
<evidence type="ECO:0000256" key="2">
    <source>
        <dbReference type="ARBA" id="ARBA00022519"/>
    </source>
</evidence>
<dbReference type="InterPro" id="IPR004090">
    <property type="entry name" value="Chemotax_Me-accpt_rcpt"/>
</dbReference>
<evidence type="ECO:0000313" key="11">
    <source>
        <dbReference type="Proteomes" id="UP000233293"/>
    </source>
</evidence>
<dbReference type="GO" id="GO:0004888">
    <property type="term" value="F:transmembrane signaling receptor activity"/>
    <property type="evidence" value="ECO:0007669"/>
    <property type="project" value="InterPro"/>
</dbReference>
<dbReference type="GO" id="GO:0005886">
    <property type="term" value="C:plasma membrane"/>
    <property type="evidence" value="ECO:0007669"/>
    <property type="project" value="UniProtKB-SubCell"/>
</dbReference>
<evidence type="ECO:0000313" key="10">
    <source>
        <dbReference type="EMBL" id="PKU21831.1"/>
    </source>
</evidence>
<dbReference type="Proteomes" id="UP000233293">
    <property type="component" value="Unassembled WGS sequence"/>
</dbReference>
<feature type="domain" description="T-SNARE coiled-coil homology" evidence="8">
    <location>
        <begin position="457"/>
        <end position="519"/>
    </location>
</feature>
<keyword evidence="11" id="KW-1185">Reference proteome</keyword>